<evidence type="ECO:0000313" key="3">
    <source>
        <dbReference type="EMBL" id="GGZ59330.1"/>
    </source>
</evidence>
<evidence type="ECO:0000256" key="1">
    <source>
        <dbReference type="SAM" id="SignalP"/>
    </source>
</evidence>
<dbReference type="PROSITE" id="PS50213">
    <property type="entry name" value="FAS1"/>
    <property type="match status" value="3"/>
</dbReference>
<sequence>MMNKFILKVTKLLFLLSITLTVFSCVDDDDNGNVIEGNNSIINYMEKTPRFSLFYDLVVQAELDAALDGNSGTYTLLAPNNTAVEVYLSENSLSGINDISQELAFDLVYYHLLETINTEQSFTTGYLKTLAETPLTDSTATNLSLLVNTASEVEFNGDVHFVNADIEVDNGIMHEIDKMMALPSVETFMIADSNLTPFYTEAISTSSLFQSQITSAEKFTYLIPSADTFTTFWENTDYTSEEKEQLINYHVQDSLKLNSDLEAGYQTTNATTNINGEDKFLSIYLNKDVGLLYNGISSITVQDIVGTNGVIHTLDEVITLPTLADFITADLKLTTLVEAISRDDISAENYLEKLNNTNTANAPYTIFAPTDTAFEDVLLELYPNDLSTLEDIETQDLIDILNLHFAENLNLELDNYNASSVNTLGGTIEIDVTVPSLADINNREALILSSEEIQAVNGVFYKIDTVLLPQQ</sequence>
<dbReference type="Gene3D" id="2.30.180.10">
    <property type="entry name" value="FAS1 domain"/>
    <property type="match status" value="3"/>
</dbReference>
<dbReference type="EMBL" id="BMWY01000005">
    <property type="protein sequence ID" value="GGZ59330.1"/>
    <property type="molecule type" value="Genomic_DNA"/>
</dbReference>
<organism evidence="3 4">
    <name type="scientific">Mesonia mobilis</name>
    <dbReference type="NCBI Taxonomy" id="369791"/>
    <lineage>
        <taxon>Bacteria</taxon>
        <taxon>Pseudomonadati</taxon>
        <taxon>Bacteroidota</taxon>
        <taxon>Flavobacteriia</taxon>
        <taxon>Flavobacteriales</taxon>
        <taxon>Flavobacteriaceae</taxon>
        <taxon>Mesonia</taxon>
    </lineage>
</organism>
<dbReference type="SMART" id="SM00554">
    <property type="entry name" value="FAS1"/>
    <property type="match status" value="3"/>
</dbReference>
<feature type="domain" description="FAS1" evidence="2">
    <location>
        <begin position="182"/>
        <end position="318"/>
    </location>
</feature>
<comment type="caution">
    <text evidence="3">The sequence shown here is derived from an EMBL/GenBank/DDBJ whole genome shotgun (WGS) entry which is preliminary data.</text>
</comment>
<accession>A0ABQ3BW04</accession>
<proteinExistence type="predicted"/>
<reference evidence="4" key="1">
    <citation type="journal article" date="2019" name="Int. J. Syst. Evol. Microbiol.">
        <title>The Global Catalogue of Microorganisms (GCM) 10K type strain sequencing project: providing services to taxonomists for standard genome sequencing and annotation.</title>
        <authorList>
            <consortium name="The Broad Institute Genomics Platform"/>
            <consortium name="The Broad Institute Genome Sequencing Center for Infectious Disease"/>
            <person name="Wu L."/>
            <person name="Ma J."/>
        </authorList>
    </citation>
    <scope>NUCLEOTIDE SEQUENCE [LARGE SCALE GENOMIC DNA]</scope>
    <source>
        <strain evidence="4">KCTC 12708</strain>
    </source>
</reference>
<dbReference type="Proteomes" id="UP000615593">
    <property type="component" value="Unassembled WGS sequence"/>
</dbReference>
<feature type="domain" description="FAS1" evidence="2">
    <location>
        <begin position="320"/>
        <end position="467"/>
    </location>
</feature>
<protein>
    <recommendedName>
        <fullName evidence="2">FAS1 domain-containing protein</fullName>
    </recommendedName>
</protein>
<name>A0ABQ3BW04_9FLAO</name>
<feature type="signal peptide" evidence="1">
    <location>
        <begin position="1"/>
        <end position="24"/>
    </location>
</feature>
<evidence type="ECO:0000259" key="2">
    <source>
        <dbReference type="PROSITE" id="PS50213"/>
    </source>
</evidence>
<dbReference type="PROSITE" id="PS51257">
    <property type="entry name" value="PROKAR_LIPOPROTEIN"/>
    <property type="match status" value="1"/>
</dbReference>
<keyword evidence="4" id="KW-1185">Reference proteome</keyword>
<feature type="chain" id="PRO_5047085985" description="FAS1 domain-containing protein" evidence="1">
    <location>
        <begin position="25"/>
        <end position="471"/>
    </location>
</feature>
<evidence type="ECO:0000313" key="4">
    <source>
        <dbReference type="Proteomes" id="UP000615593"/>
    </source>
</evidence>
<dbReference type="SUPFAM" id="SSF82153">
    <property type="entry name" value="FAS1 domain"/>
    <property type="match status" value="3"/>
</dbReference>
<dbReference type="PANTHER" id="PTHR10900">
    <property type="entry name" value="PERIOSTIN-RELATED"/>
    <property type="match status" value="1"/>
</dbReference>
<gene>
    <name evidence="3" type="ORF">GCM10008088_21230</name>
</gene>
<dbReference type="InterPro" id="IPR000782">
    <property type="entry name" value="FAS1_domain"/>
</dbReference>
<dbReference type="Pfam" id="PF02469">
    <property type="entry name" value="Fasciclin"/>
    <property type="match status" value="3"/>
</dbReference>
<keyword evidence="1" id="KW-0732">Signal</keyword>
<dbReference type="InterPro" id="IPR050904">
    <property type="entry name" value="Adhesion/Biosynth-related"/>
</dbReference>
<dbReference type="InterPro" id="IPR036378">
    <property type="entry name" value="FAS1_dom_sf"/>
</dbReference>
<feature type="domain" description="FAS1" evidence="2">
    <location>
        <begin position="38"/>
        <end position="180"/>
    </location>
</feature>